<dbReference type="AlphaFoldDB" id="A0A0B2RMS9"/>
<evidence type="ECO:0000313" key="9">
    <source>
        <dbReference type="Proteomes" id="UP000289340"/>
    </source>
</evidence>
<comment type="pathway">
    <text evidence="2 5">Protein modification; protein ubiquitination.</text>
</comment>
<dbReference type="SUPFAM" id="SSF48371">
    <property type="entry name" value="ARM repeat"/>
    <property type="match status" value="1"/>
</dbReference>
<name>A0A0B2RMS9_GLYSO</name>
<evidence type="ECO:0000259" key="6">
    <source>
        <dbReference type="PROSITE" id="PS51698"/>
    </source>
</evidence>
<reference evidence="7" key="1">
    <citation type="submission" date="2014-07" db="EMBL/GenBank/DDBJ databases">
        <title>Identification of a novel salt tolerance gene in wild soybean by whole-genome sequencing.</title>
        <authorList>
            <person name="Lam H.-M."/>
            <person name="Qi X."/>
            <person name="Li M.-W."/>
            <person name="Liu X."/>
            <person name="Xie M."/>
            <person name="Ni M."/>
            <person name="Xu X."/>
        </authorList>
    </citation>
    <scope>NUCLEOTIDE SEQUENCE [LARGE SCALE GENOMIC DNA]</scope>
    <source>
        <tissue evidence="7">Root</tissue>
    </source>
</reference>
<dbReference type="SUPFAM" id="SSF57850">
    <property type="entry name" value="RING/U-box"/>
    <property type="match status" value="1"/>
</dbReference>
<evidence type="ECO:0000256" key="4">
    <source>
        <dbReference type="ARBA" id="ARBA00022786"/>
    </source>
</evidence>
<evidence type="ECO:0000256" key="3">
    <source>
        <dbReference type="ARBA" id="ARBA00022679"/>
    </source>
</evidence>
<comment type="catalytic activity">
    <reaction evidence="1 5">
        <text>S-ubiquitinyl-[E2 ubiquitin-conjugating enzyme]-L-cysteine + [acceptor protein]-L-lysine = [E2 ubiquitin-conjugating enzyme]-L-cysteine + N(6)-ubiquitinyl-[acceptor protein]-L-lysine.</text>
        <dbReference type="EC" id="2.3.2.27"/>
    </reaction>
</comment>
<dbReference type="InterPro" id="IPR058678">
    <property type="entry name" value="ARM_PUB"/>
</dbReference>
<dbReference type="InterPro" id="IPR045210">
    <property type="entry name" value="RING-Ubox_PUB"/>
</dbReference>
<sequence>MDEIEVPKYFICPISLQIMKDPVTTITGITYDRDSIEHWLFTNKSTTCPITRQPLPKHSDLTPNHTLLRLIQFWCTQNCIHRVPTPKPPLNKLQVLKLLKDIKDPNLQLKTIKELKLLATRNERNNINKCLLLQAGVPKAMILFMLTCFRKSQFDKALEEALSLLQLVDVPEEEIKLLLAEKNDQILDSLTRVLGSDEMENSIAVKSHALMLLNTFMQEASSSVMESGTNQQDTKAAFHAMLIACHWGRNRIMMVESGAVFELIEIELLTPEKRTTELTMEILFRLCSCAEVSLLC</sequence>
<feature type="domain" description="U-box" evidence="6">
    <location>
        <begin position="5"/>
        <end position="81"/>
    </location>
</feature>
<dbReference type="EMBL" id="KN649796">
    <property type="protein sequence ID" value="KHN33152.1"/>
    <property type="molecule type" value="Genomic_DNA"/>
</dbReference>
<dbReference type="InterPro" id="IPR016024">
    <property type="entry name" value="ARM-type_fold"/>
</dbReference>
<gene>
    <name evidence="8" type="ORF">D0Y65_007714</name>
    <name evidence="7" type="ORF">glysoja_039468</name>
</gene>
<evidence type="ECO:0000256" key="1">
    <source>
        <dbReference type="ARBA" id="ARBA00000900"/>
    </source>
</evidence>
<dbReference type="EMBL" id="QZWG01000003">
    <property type="protein sequence ID" value="RZC21609.1"/>
    <property type="molecule type" value="Genomic_DNA"/>
</dbReference>
<dbReference type="GO" id="GO:0061630">
    <property type="term" value="F:ubiquitin protein ligase activity"/>
    <property type="evidence" value="ECO:0007669"/>
    <property type="project" value="UniProtKB-UniRule"/>
</dbReference>
<dbReference type="SMR" id="A0A0B2RMS9"/>
<dbReference type="CDD" id="cd16664">
    <property type="entry name" value="RING-Ubox_PUB"/>
    <property type="match status" value="1"/>
</dbReference>
<keyword evidence="3 5" id="KW-0808">Transferase</keyword>
<evidence type="ECO:0000313" key="8">
    <source>
        <dbReference type="EMBL" id="RZC21609.1"/>
    </source>
</evidence>
<dbReference type="Proteomes" id="UP000053555">
    <property type="component" value="Unassembled WGS sequence"/>
</dbReference>
<dbReference type="Proteomes" id="UP000289340">
    <property type="component" value="Chromosome 3"/>
</dbReference>
<dbReference type="PANTHER" id="PTHR22849">
    <property type="entry name" value="WDSAM1 PROTEIN"/>
    <property type="match status" value="1"/>
</dbReference>
<dbReference type="PROSITE" id="PS51698">
    <property type="entry name" value="U_BOX"/>
    <property type="match status" value="1"/>
</dbReference>
<dbReference type="Pfam" id="PF25598">
    <property type="entry name" value="ARM_PUB"/>
    <property type="match status" value="1"/>
</dbReference>
<accession>A0A0B2RMS9</accession>
<dbReference type="InterPro" id="IPR013083">
    <property type="entry name" value="Znf_RING/FYVE/PHD"/>
</dbReference>
<dbReference type="Pfam" id="PF04564">
    <property type="entry name" value="U-box"/>
    <property type="match status" value="1"/>
</dbReference>
<comment type="function">
    <text evidence="5">Functions as an E3 ubiquitin ligase.</text>
</comment>
<protein>
    <recommendedName>
        <fullName evidence="5 6">U-box domain-containing protein</fullName>
        <ecNumber evidence="5">2.3.2.27</ecNumber>
    </recommendedName>
    <alternativeName>
        <fullName evidence="5">RING-type E3 ubiquitin transferase PUB</fullName>
    </alternativeName>
</protein>
<dbReference type="EC" id="2.3.2.27" evidence="5"/>
<dbReference type="Gramene" id="XM_028368029.1">
    <property type="protein sequence ID" value="XP_028223830.1"/>
    <property type="gene ID" value="LOC114405554"/>
</dbReference>
<proteinExistence type="predicted"/>
<dbReference type="InterPro" id="IPR003613">
    <property type="entry name" value="Ubox_domain"/>
</dbReference>
<evidence type="ECO:0000256" key="5">
    <source>
        <dbReference type="RuleBase" id="RU369093"/>
    </source>
</evidence>
<keyword evidence="9" id="KW-1185">Reference proteome</keyword>
<dbReference type="Gene3D" id="3.30.40.10">
    <property type="entry name" value="Zinc/RING finger domain, C3HC4 (zinc finger)"/>
    <property type="match status" value="1"/>
</dbReference>
<dbReference type="SMART" id="SM00504">
    <property type="entry name" value="Ubox"/>
    <property type="match status" value="1"/>
</dbReference>
<dbReference type="InterPro" id="IPR045185">
    <property type="entry name" value="PUB22/23/24-like"/>
</dbReference>
<keyword evidence="4 5" id="KW-0833">Ubl conjugation pathway</keyword>
<evidence type="ECO:0000256" key="2">
    <source>
        <dbReference type="ARBA" id="ARBA00004906"/>
    </source>
</evidence>
<dbReference type="PANTHER" id="PTHR22849:SF24">
    <property type="entry name" value="E3 UBIQUITIN-PROTEIN LIGASE PUB24"/>
    <property type="match status" value="1"/>
</dbReference>
<evidence type="ECO:0000313" key="7">
    <source>
        <dbReference type="EMBL" id="KHN33152.1"/>
    </source>
</evidence>
<dbReference type="UniPathway" id="UPA00143"/>
<reference evidence="8 9" key="2">
    <citation type="submission" date="2018-09" db="EMBL/GenBank/DDBJ databases">
        <title>A high-quality reference genome of wild soybean provides a powerful tool to mine soybean genomes.</title>
        <authorList>
            <person name="Xie M."/>
            <person name="Chung C.Y.L."/>
            <person name="Li M.-W."/>
            <person name="Wong F.-L."/>
            <person name="Chan T.-F."/>
            <person name="Lam H.-M."/>
        </authorList>
    </citation>
    <scope>NUCLEOTIDE SEQUENCE [LARGE SCALE GENOMIC DNA]</scope>
    <source>
        <strain evidence="9">cv. W05</strain>
        <tissue evidence="8">Hypocotyl of etiolated seedlings</tissue>
    </source>
</reference>
<organism evidence="7">
    <name type="scientific">Glycine soja</name>
    <name type="common">Wild soybean</name>
    <dbReference type="NCBI Taxonomy" id="3848"/>
    <lineage>
        <taxon>Eukaryota</taxon>
        <taxon>Viridiplantae</taxon>
        <taxon>Streptophyta</taxon>
        <taxon>Embryophyta</taxon>
        <taxon>Tracheophyta</taxon>
        <taxon>Spermatophyta</taxon>
        <taxon>Magnoliopsida</taxon>
        <taxon>eudicotyledons</taxon>
        <taxon>Gunneridae</taxon>
        <taxon>Pentapetalae</taxon>
        <taxon>rosids</taxon>
        <taxon>fabids</taxon>
        <taxon>Fabales</taxon>
        <taxon>Fabaceae</taxon>
        <taxon>Papilionoideae</taxon>
        <taxon>50 kb inversion clade</taxon>
        <taxon>NPAAA clade</taxon>
        <taxon>indigoferoid/millettioid clade</taxon>
        <taxon>Phaseoleae</taxon>
        <taxon>Glycine</taxon>
        <taxon>Glycine subgen. Soja</taxon>
    </lineage>
</organism>
<dbReference type="GO" id="GO:0016567">
    <property type="term" value="P:protein ubiquitination"/>
    <property type="evidence" value="ECO:0007669"/>
    <property type="project" value="UniProtKB-UniRule"/>
</dbReference>